<evidence type="ECO:0000259" key="3">
    <source>
        <dbReference type="Pfam" id="PF02517"/>
    </source>
</evidence>
<feature type="compositionally biased region" description="Basic and acidic residues" evidence="1">
    <location>
        <begin position="321"/>
        <end position="334"/>
    </location>
</feature>
<feature type="transmembrane region" description="Helical" evidence="2">
    <location>
        <begin position="203"/>
        <end position="221"/>
    </location>
</feature>
<feature type="transmembrane region" description="Helical" evidence="2">
    <location>
        <begin position="82"/>
        <end position="100"/>
    </location>
</feature>
<dbReference type="InterPro" id="IPR036259">
    <property type="entry name" value="MFS_trans_sf"/>
</dbReference>
<dbReference type="InterPro" id="IPR003675">
    <property type="entry name" value="Rce1/LyrA-like_dom"/>
</dbReference>
<dbReference type="EMBL" id="LR962863">
    <property type="protein sequence ID" value="CAD7358975.1"/>
    <property type="molecule type" value="Genomic_DNA"/>
</dbReference>
<dbReference type="Proteomes" id="UP000264146">
    <property type="component" value="Chromosome"/>
</dbReference>
<keyword evidence="2" id="KW-0472">Membrane</keyword>
<evidence type="ECO:0000313" key="4">
    <source>
        <dbReference type="EMBL" id="CAD7358975.1"/>
    </source>
</evidence>
<dbReference type="GeneID" id="93791187"/>
<dbReference type="RefSeq" id="WP_016426262.1">
    <property type="nucleotide sequence ID" value="NZ_CABKRV010000002.1"/>
</dbReference>
<dbReference type="SUPFAM" id="SSF103473">
    <property type="entry name" value="MFS general substrate transporter"/>
    <property type="match status" value="1"/>
</dbReference>
<feature type="compositionally biased region" description="Polar residues" evidence="1">
    <location>
        <begin position="299"/>
        <end position="315"/>
    </location>
</feature>
<sequence>MNRTRISGFQWAMTIFVFFIFAYASPLILQDFQKASGFKPFVFALNSLGPFIAAVLCIIIFKNKKEQLGGLKLGINLKVIERILLALTLPLIIFIIGMYSFNTYADSFILLQSKDLSETIWTILIGHLLMAFFIEFGFRSYLLNIVEAKLPHFFANIVVSVLYLVWDVNTAFGSTYTLFSALYVFSFSMIAGELVRGTGGRSIYIATLFHAAMSFARVFFFSEEIGDVFSMKVLAYSTASVAAVVVVLGLIMRLFTPRHKGEDDDTPLMFDTSQEEEDNPLEEHYETETAAEPKPTTKSSDAPNTSVQPEQQNDANVDEELTSKEQIKDEEKQTNETNQSIQEREATSSDTADEEKVNIENTDNEVQSSAETTTDENDVTKTSKHEDKTD</sequence>
<keyword evidence="2" id="KW-0812">Transmembrane</keyword>
<feature type="transmembrane region" description="Helical" evidence="2">
    <location>
        <begin position="172"/>
        <end position="191"/>
    </location>
</feature>
<evidence type="ECO:0000256" key="2">
    <source>
        <dbReference type="SAM" id="Phobius"/>
    </source>
</evidence>
<evidence type="ECO:0000256" key="1">
    <source>
        <dbReference type="SAM" id="MobiDB-lite"/>
    </source>
</evidence>
<feature type="transmembrane region" description="Helical" evidence="2">
    <location>
        <begin position="12"/>
        <end position="29"/>
    </location>
</feature>
<feature type="region of interest" description="Disordered" evidence="1">
    <location>
        <begin position="262"/>
        <end position="390"/>
    </location>
</feature>
<organism evidence="5">
    <name type="scientific">Staphylococcus schleiferi</name>
    <dbReference type="NCBI Taxonomy" id="1295"/>
    <lineage>
        <taxon>Bacteria</taxon>
        <taxon>Bacillati</taxon>
        <taxon>Bacillota</taxon>
        <taxon>Bacilli</taxon>
        <taxon>Bacillales</taxon>
        <taxon>Staphylococcaceae</taxon>
        <taxon>Staphylococcus</taxon>
    </lineage>
</organism>
<reference evidence="4 6" key="2">
    <citation type="submission" date="2020-11" db="EMBL/GenBank/DDBJ databases">
        <authorList>
            <consortium name="Pathogen Informatics"/>
        </authorList>
    </citation>
    <scope>NUCLEOTIDE SEQUENCE [LARGE SCALE GENOMIC DNA]</scope>
    <source>
        <strain evidence="4 6">NCTC12218</strain>
    </source>
</reference>
<keyword evidence="2" id="KW-1133">Transmembrane helix</keyword>
<evidence type="ECO:0000313" key="6">
    <source>
        <dbReference type="Proteomes" id="UP000264146"/>
    </source>
</evidence>
<feature type="transmembrane region" description="Helical" evidence="2">
    <location>
        <begin position="233"/>
        <end position="252"/>
    </location>
</feature>
<feature type="compositionally biased region" description="Low complexity" evidence="1">
    <location>
        <begin position="288"/>
        <end position="298"/>
    </location>
</feature>
<reference evidence="5" key="1">
    <citation type="submission" date="2018-06" db="EMBL/GenBank/DDBJ databases">
        <authorList>
            <consortium name="Pathogen Informatics"/>
            <person name="Doyle S."/>
        </authorList>
    </citation>
    <scope>NUCLEOTIDE SEQUENCE [LARGE SCALE GENOMIC DNA]</scope>
    <source>
        <strain evidence="5">NCTC12218</strain>
    </source>
</reference>
<dbReference type="EMBL" id="UHEF01000001">
    <property type="protein sequence ID" value="SUM87270.1"/>
    <property type="molecule type" value="Genomic_DNA"/>
</dbReference>
<accession>A0A7Z7VWH2</accession>
<gene>
    <name evidence="5" type="primary">lyrA_1</name>
    <name evidence="5" type="ORF">NCTC12218_00561</name>
</gene>
<dbReference type="AlphaFoldDB" id="A0A7Z7VWH2"/>
<feature type="compositionally biased region" description="Basic and acidic residues" evidence="1">
    <location>
        <begin position="378"/>
        <end position="390"/>
    </location>
</feature>
<dbReference type="GO" id="GO:0080120">
    <property type="term" value="P:CAAX-box protein maturation"/>
    <property type="evidence" value="ECO:0007669"/>
    <property type="project" value="UniProtKB-ARBA"/>
</dbReference>
<protein>
    <submittedName>
        <fullName evidence="5">Lysostaphin resistance protein A, truncated</fullName>
    </submittedName>
</protein>
<feature type="domain" description="CAAX prenyl protease 2/Lysostaphin resistance protein A-like" evidence="3">
    <location>
        <begin position="118"/>
        <end position="215"/>
    </location>
</feature>
<evidence type="ECO:0000313" key="5">
    <source>
        <dbReference type="EMBL" id="SUM87270.1"/>
    </source>
</evidence>
<feature type="transmembrane region" description="Helical" evidence="2">
    <location>
        <begin position="41"/>
        <end position="61"/>
    </location>
</feature>
<feature type="transmembrane region" description="Helical" evidence="2">
    <location>
        <begin position="120"/>
        <end position="138"/>
    </location>
</feature>
<name>A0A7Z7VWH2_STASC</name>
<dbReference type="GO" id="GO:0004175">
    <property type="term" value="F:endopeptidase activity"/>
    <property type="evidence" value="ECO:0007669"/>
    <property type="project" value="UniProtKB-ARBA"/>
</dbReference>
<dbReference type="Pfam" id="PF02517">
    <property type="entry name" value="Rce1-like"/>
    <property type="match status" value="1"/>
</dbReference>
<proteinExistence type="predicted"/>
<feature type="compositionally biased region" description="Polar residues" evidence="1">
    <location>
        <begin position="359"/>
        <end position="372"/>
    </location>
</feature>